<organism evidence="1 2">
    <name type="scientific">Arachnia rubra</name>
    <dbReference type="NCBI Taxonomy" id="1547448"/>
    <lineage>
        <taxon>Bacteria</taxon>
        <taxon>Bacillati</taxon>
        <taxon>Actinomycetota</taxon>
        <taxon>Actinomycetes</taxon>
        <taxon>Propionibacteriales</taxon>
        <taxon>Propionibacteriaceae</taxon>
        <taxon>Arachnia</taxon>
    </lineage>
</organism>
<evidence type="ECO:0008006" key="3">
    <source>
        <dbReference type="Google" id="ProtNLM"/>
    </source>
</evidence>
<gene>
    <name evidence="1" type="ORF">J5A65_09535</name>
</gene>
<proteinExistence type="predicted"/>
<name>A0ABX7Y2S5_9ACTN</name>
<keyword evidence="2" id="KW-1185">Reference proteome</keyword>
<dbReference type="InterPro" id="IPR043746">
    <property type="entry name" value="DUF5691"/>
</dbReference>
<sequence length="486" mass="51634">MSTVKPTQLITAALVGSPDPALLDQAARHAALRRATVRTRELPAPAPAPGQEPDQPSSAFAATVSMVLARPAAMRDPILVEALEQLATAGLVLPVKLLVPLLVAAGSSRDIAARLPAVLGRRGRWLAQLDSDWLRHQAIAAPDPLDWEEGSLAERIAWLRHLRAADPAAGRELVQQARSEKAADRAQFVAALEVGLGPGDEELLEVSLRDRSKQVGRAAAGLLARLDGSAYLTRVLELARGCFSLRDKPRKGLLSRLRAPEQDILAAAPPEQDLVAGFYADVAATQVVKGPAGRVQLLAAMMPPHRWAELGISVAGLGAGVLCDDEHIDVAQALTCAAIRWGNTEAARVLLTRHLDPALLPLLPATERDTVLVKIVHATTPKELPGLCSRLLAQQGLRLSREAAGVILDGIFAHAKTKNTVPEAPARLLAFAAEPSAASGLLPRLTLLGQQPGLSTFNQRIARDAAAALTLRQGIHESINQPEETR</sequence>
<dbReference type="EMBL" id="CP072384">
    <property type="protein sequence ID" value="QUC07189.1"/>
    <property type="molecule type" value="Genomic_DNA"/>
</dbReference>
<dbReference type="Pfam" id="PF18944">
    <property type="entry name" value="DUF5691"/>
    <property type="match status" value="1"/>
</dbReference>
<evidence type="ECO:0000313" key="2">
    <source>
        <dbReference type="Proteomes" id="UP000678513"/>
    </source>
</evidence>
<accession>A0ABX7Y2S5</accession>
<reference evidence="1 2" key="1">
    <citation type="submission" date="2021-03" db="EMBL/GenBank/DDBJ databases">
        <title>Human Oral Microbial Genomes.</title>
        <authorList>
            <person name="Johnston C.D."/>
            <person name="Chen T."/>
            <person name="Dewhirst F.E."/>
        </authorList>
    </citation>
    <scope>NUCLEOTIDE SEQUENCE [LARGE SCALE GENOMIC DNA]</scope>
    <source>
        <strain evidence="1 2">DSMZ 100122</strain>
    </source>
</reference>
<dbReference type="Proteomes" id="UP000678513">
    <property type="component" value="Chromosome"/>
</dbReference>
<evidence type="ECO:0000313" key="1">
    <source>
        <dbReference type="EMBL" id="QUC07189.1"/>
    </source>
</evidence>
<dbReference type="RefSeq" id="WP_212321462.1">
    <property type="nucleotide sequence ID" value="NZ_AP024463.1"/>
</dbReference>
<protein>
    <recommendedName>
        <fullName evidence="3">HEAT repeat domain-containing protein</fullName>
    </recommendedName>
</protein>